<protein>
    <submittedName>
        <fullName evidence="2">Uncharacterized protein</fullName>
    </submittedName>
</protein>
<evidence type="ECO:0000256" key="1">
    <source>
        <dbReference type="SAM" id="MobiDB-lite"/>
    </source>
</evidence>
<comment type="caution">
    <text evidence="2">The sequence shown here is derived from an EMBL/GenBank/DDBJ whole genome shotgun (WGS) entry which is preliminary data.</text>
</comment>
<name>A0AB34FR79_9HYPO</name>
<evidence type="ECO:0000313" key="2">
    <source>
        <dbReference type="EMBL" id="KAJ6441894.1"/>
    </source>
</evidence>
<sequence>MGLPIAPAPAAGAAGCHPALIPASQVAVGGGGSDGRKRTLQGPPGGVTRRRQFGDITEKMQMQKNVTSGAVAQPSPAQKPTSAPYY</sequence>
<dbReference type="EMBL" id="JAQHRD010000004">
    <property type="protein sequence ID" value="KAJ6441894.1"/>
    <property type="molecule type" value="Genomic_DNA"/>
</dbReference>
<feature type="region of interest" description="Disordered" evidence="1">
    <location>
        <begin position="26"/>
        <end position="86"/>
    </location>
</feature>
<dbReference type="Proteomes" id="UP001163105">
    <property type="component" value="Unassembled WGS sequence"/>
</dbReference>
<proteinExistence type="predicted"/>
<organism evidence="2 3">
    <name type="scientific">Purpureocillium lavendulum</name>
    <dbReference type="NCBI Taxonomy" id="1247861"/>
    <lineage>
        <taxon>Eukaryota</taxon>
        <taxon>Fungi</taxon>
        <taxon>Dikarya</taxon>
        <taxon>Ascomycota</taxon>
        <taxon>Pezizomycotina</taxon>
        <taxon>Sordariomycetes</taxon>
        <taxon>Hypocreomycetidae</taxon>
        <taxon>Hypocreales</taxon>
        <taxon>Ophiocordycipitaceae</taxon>
        <taxon>Purpureocillium</taxon>
    </lineage>
</organism>
<evidence type="ECO:0000313" key="3">
    <source>
        <dbReference type="Proteomes" id="UP001163105"/>
    </source>
</evidence>
<reference evidence="2" key="1">
    <citation type="submission" date="2023-01" db="EMBL/GenBank/DDBJ databases">
        <title>The growth and conidiation of Purpureocillium lavendulum are regulated by nitrogen source and histone H3K14 acetylation.</title>
        <authorList>
            <person name="Tang P."/>
            <person name="Han J."/>
            <person name="Zhang C."/>
            <person name="Tang P."/>
            <person name="Qi F."/>
            <person name="Zhang K."/>
            <person name="Liang L."/>
        </authorList>
    </citation>
    <scope>NUCLEOTIDE SEQUENCE</scope>
    <source>
        <strain evidence="2">YMF1.00683</strain>
    </source>
</reference>
<feature type="compositionally biased region" description="Polar residues" evidence="1">
    <location>
        <begin position="60"/>
        <end position="86"/>
    </location>
</feature>
<accession>A0AB34FR79</accession>
<dbReference type="AlphaFoldDB" id="A0AB34FR79"/>
<gene>
    <name evidence="2" type="ORF">O9K51_05445</name>
</gene>
<keyword evidence="3" id="KW-1185">Reference proteome</keyword>